<dbReference type="Pfam" id="PF00005">
    <property type="entry name" value="ABC_tran"/>
    <property type="match status" value="1"/>
</dbReference>
<name>A0A443QT91_9ACAR</name>
<evidence type="ECO:0000259" key="10">
    <source>
        <dbReference type="PROSITE" id="PS50893"/>
    </source>
</evidence>
<dbReference type="InterPro" id="IPR027417">
    <property type="entry name" value="P-loop_NTPase"/>
</dbReference>
<dbReference type="InterPro" id="IPR013525">
    <property type="entry name" value="ABC2_TM"/>
</dbReference>
<dbReference type="InterPro" id="IPR003439">
    <property type="entry name" value="ABC_transporter-like_ATP-bd"/>
</dbReference>
<evidence type="ECO:0000313" key="12">
    <source>
        <dbReference type="Proteomes" id="UP000285301"/>
    </source>
</evidence>
<dbReference type="InterPro" id="IPR003593">
    <property type="entry name" value="AAA+_ATPase"/>
</dbReference>
<evidence type="ECO:0000256" key="2">
    <source>
        <dbReference type="ARBA" id="ARBA00005814"/>
    </source>
</evidence>
<evidence type="ECO:0000256" key="4">
    <source>
        <dbReference type="ARBA" id="ARBA00022692"/>
    </source>
</evidence>
<dbReference type="Proteomes" id="UP000285301">
    <property type="component" value="Unassembled WGS sequence"/>
</dbReference>
<gene>
    <name evidence="11" type="ORF">B4U79_07538</name>
</gene>
<dbReference type="OrthoDB" id="10042850at2759"/>
<feature type="transmembrane region" description="Helical" evidence="9">
    <location>
        <begin position="321"/>
        <end position="338"/>
    </location>
</feature>
<dbReference type="PROSITE" id="PS00211">
    <property type="entry name" value="ABC_TRANSPORTER_1"/>
    <property type="match status" value="1"/>
</dbReference>
<dbReference type="Pfam" id="PF01061">
    <property type="entry name" value="ABC2_membrane"/>
    <property type="match status" value="1"/>
</dbReference>
<keyword evidence="7 9" id="KW-1133">Transmembrane helix</keyword>
<dbReference type="Gene3D" id="3.40.50.300">
    <property type="entry name" value="P-loop containing nucleotide triphosphate hydrolases"/>
    <property type="match status" value="1"/>
</dbReference>
<comment type="caution">
    <text evidence="11">The sequence shown here is derived from an EMBL/GenBank/DDBJ whole genome shotgun (WGS) entry which is preliminary data.</text>
</comment>
<comment type="subcellular location">
    <subcellularLocation>
        <location evidence="1">Membrane</location>
        <topology evidence="1">Multi-pass membrane protein</topology>
    </subcellularLocation>
</comment>
<dbReference type="PROSITE" id="PS50893">
    <property type="entry name" value="ABC_TRANSPORTER_2"/>
    <property type="match status" value="1"/>
</dbReference>
<keyword evidence="12" id="KW-1185">Reference proteome</keyword>
<evidence type="ECO:0000256" key="6">
    <source>
        <dbReference type="ARBA" id="ARBA00022840"/>
    </source>
</evidence>
<dbReference type="GO" id="GO:0005524">
    <property type="term" value="F:ATP binding"/>
    <property type="evidence" value="ECO:0007669"/>
    <property type="project" value="UniProtKB-KW"/>
</dbReference>
<dbReference type="InterPro" id="IPR043926">
    <property type="entry name" value="ABCG_dom"/>
</dbReference>
<accession>A0A443QT91</accession>
<dbReference type="SUPFAM" id="SSF52540">
    <property type="entry name" value="P-loop containing nucleoside triphosphate hydrolases"/>
    <property type="match status" value="1"/>
</dbReference>
<keyword evidence="4 9" id="KW-0812">Transmembrane</keyword>
<dbReference type="Pfam" id="PF19055">
    <property type="entry name" value="ABC2_membrane_7"/>
    <property type="match status" value="1"/>
</dbReference>
<dbReference type="STRING" id="1965070.A0A443QT91"/>
<sequence length="606" mass="68729">MSEYDELAILWKNLTIYQPHTREKQTILLEKINGFAYYGTTTAIMGPSGAGKTSLLRCLFGTSSLKYEGQVLVKNFNASAVFINQSVDDHLLVELTVEESLYYASKFKRYACTDQSRISEIINQFGLRCCDRNLVKNCSGGQKKRLAIAEELLSDKLPDIILVDEPTSGLDSKASYILQLYLQKVSRHFNIAIIATIHQPSYELLKLFDELYILSKSGHCLYFDKPIKMNNYLNAFYPQEDEFYNPADVFIDCASIDLVKLFAGIAIAIAIMFGKQSMVTDGCVLDLKSDNVDNFVCTQLFISQAKIESAFRLHMITFSDYLLISMASLVFAIFNYHSQGNLFLSEHRNGWYSTASYYFARFVLDSIVQIVITYVNIELLFYLIFENELSLLASLLPVGGMSKIFRVTLVVITSSLISQAIGMVISLITSTDSNGLFISIAFLLLSVLLSGYFPGFQKRTPAVMNKLLFTRTTFESVTNILFGSFNCSQSLKQMMNEYLETRKSVANTVSPFIQLFQTANITLPAQLMNGIDKVNITGARADNLILKMVHVRETRLDIDAKSFAIQLLVWRLIPLIILWLKVHWSFIHRKLLSIRFFSFYAQKVDK</sequence>
<dbReference type="SMART" id="SM00382">
    <property type="entry name" value="AAA"/>
    <property type="match status" value="1"/>
</dbReference>
<dbReference type="InterPro" id="IPR017871">
    <property type="entry name" value="ABC_transporter-like_CS"/>
</dbReference>
<dbReference type="GO" id="GO:0016887">
    <property type="term" value="F:ATP hydrolysis activity"/>
    <property type="evidence" value="ECO:0007669"/>
    <property type="project" value="InterPro"/>
</dbReference>
<evidence type="ECO:0000256" key="1">
    <source>
        <dbReference type="ARBA" id="ARBA00004141"/>
    </source>
</evidence>
<keyword evidence="3" id="KW-0813">Transport</keyword>
<proteinExistence type="inferred from homology"/>
<feature type="transmembrane region" description="Helical" evidence="9">
    <location>
        <begin position="404"/>
        <end position="429"/>
    </location>
</feature>
<keyword evidence="8 9" id="KW-0472">Membrane</keyword>
<organism evidence="11 12">
    <name type="scientific">Dinothrombium tinctorium</name>
    <dbReference type="NCBI Taxonomy" id="1965070"/>
    <lineage>
        <taxon>Eukaryota</taxon>
        <taxon>Metazoa</taxon>
        <taxon>Ecdysozoa</taxon>
        <taxon>Arthropoda</taxon>
        <taxon>Chelicerata</taxon>
        <taxon>Arachnida</taxon>
        <taxon>Acari</taxon>
        <taxon>Acariformes</taxon>
        <taxon>Trombidiformes</taxon>
        <taxon>Prostigmata</taxon>
        <taxon>Anystina</taxon>
        <taxon>Parasitengona</taxon>
        <taxon>Trombidioidea</taxon>
        <taxon>Trombidiidae</taxon>
        <taxon>Dinothrombium</taxon>
    </lineage>
</organism>
<evidence type="ECO:0000313" key="11">
    <source>
        <dbReference type="EMBL" id="RWS06221.1"/>
    </source>
</evidence>
<dbReference type="AlphaFoldDB" id="A0A443QT91"/>
<feature type="transmembrane region" description="Helical" evidence="9">
    <location>
        <begin position="358"/>
        <end position="383"/>
    </location>
</feature>
<feature type="transmembrane region" description="Helical" evidence="9">
    <location>
        <begin position="435"/>
        <end position="456"/>
    </location>
</feature>
<dbReference type="GO" id="GO:0140359">
    <property type="term" value="F:ABC-type transporter activity"/>
    <property type="evidence" value="ECO:0007669"/>
    <property type="project" value="InterPro"/>
</dbReference>
<keyword evidence="5" id="KW-0547">Nucleotide-binding</keyword>
<keyword evidence="6 11" id="KW-0067">ATP-binding</keyword>
<evidence type="ECO:0000256" key="5">
    <source>
        <dbReference type="ARBA" id="ARBA00022741"/>
    </source>
</evidence>
<dbReference type="EMBL" id="NCKU01004266">
    <property type="protein sequence ID" value="RWS06221.1"/>
    <property type="molecule type" value="Genomic_DNA"/>
</dbReference>
<evidence type="ECO:0000256" key="8">
    <source>
        <dbReference type="ARBA" id="ARBA00023136"/>
    </source>
</evidence>
<dbReference type="InterPro" id="IPR050352">
    <property type="entry name" value="ABCG_transporters"/>
</dbReference>
<evidence type="ECO:0000256" key="9">
    <source>
        <dbReference type="SAM" id="Phobius"/>
    </source>
</evidence>
<reference evidence="11 12" key="1">
    <citation type="journal article" date="2018" name="Gigascience">
        <title>Genomes of trombidid mites reveal novel predicted allergens and laterally-transferred genes associated with secondary metabolism.</title>
        <authorList>
            <person name="Dong X."/>
            <person name="Chaisiri K."/>
            <person name="Xia D."/>
            <person name="Armstrong S.D."/>
            <person name="Fang Y."/>
            <person name="Donnelly M.J."/>
            <person name="Kadowaki T."/>
            <person name="McGarry J.W."/>
            <person name="Darby A.C."/>
            <person name="Makepeace B.L."/>
        </authorList>
    </citation>
    <scope>NUCLEOTIDE SEQUENCE [LARGE SCALE GENOMIC DNA]</scope>
    <source>
        <strain evidence="11">UoL-WK</strain>
    </source>
</reference>
<evidence type="ECO:0000256" key="3">
    <source>
        <dbReference type="ARBA" id="ARBA00022448"/>
    </source>
</evidence>
<dbReference type="PANTHER" id="PTHR48041:SF118">
    <property type="entry name" value="ATP-BINDING CASSETTE TRANSPORTER (ABC TRANSPORTER) FAMILY G MEMBER 16"/>
    <property type="match status" value="1"/>
</dbReference>
<feature type="domain" description="ABC transporter" evidence="10">
    <location>
        <begin position="9"/>
        <end position="241"/>
    </location>
</feature>
<dbReference type="GO" id="GO:0005886">
    <property type="term" value="C:plasma membrane"/>
    <property type="evidence" value="ECO:0007669"/>
    <property type="project" value="TreeGrafter"/>
</dbReference>
<protein>
    <submittedName>
        <fullName evidence="11">ATP-binding cassette sub-family G member 1-like protein</fullName>
    </submittedName>
</protein>
<comment type="similarity">
    <text evidence="2">Belongs to the ABC transporter superfamily. ABCG family. Eye pigment precursor importer (TC 3.A.1.204) subfamily.</text>
</comment>
<evidence type="ECO:0000256" key="7">
    <source>
        <dbReference type="ARBA" id="ARBA00022989"/>
    </source>
</evidence>
<feature type="transmembrane region" description="Helical" evidence="9">
    <location>
        <begin position="563"/>
        <end position="582"/>
    </location>
</feature>
<dbReference type="PANTHER" id="PTHR48041">
    <property type="entry name" value="ABC TRANSPORTER G FAMILY MEMBER 28"/>
    <property type="match status" value="1"/>
</dbReference>